<feature type="domain" description="DUF7224" evidence="2">
    <location>
        <begin position="71"/>
        <end position="220"/>
    </location>
</feature>
<dbReference type="InterPro" id="IPR055648">
    <property type="entry name" value="DUF7224"/>
</dbReference>
<sequence>MPHLLFTGSIAMAALLLWMPIRHVIIRASLATALALAGMNTAQGMVENWGPHDPVLSGHAPMQCSGKAPVVCMPKLSADHLPMVRKQVDSVLSKFRAAGVEASPRSITDSLADGRRYVRSTPSTWRVSLTRGAEAGNVRYLLVNAAVRFPCDRPDPKLRREALLWASTIAGESEAHAKQWDHSPEEFDSKAANRERVRADVKTVRTLSVPEQADWFARTVVTACERGAAVLDGTLHGIAADPTTVKPHARRPRSATASTTGSGRCAPMAPAFWTRAAVRPRRSTA</sequence>
<dbReference type="RefSeq" id="WP_237481990.1">
    <property type="nucleotide sequence ID" value="NZ_JAKKZF010000114.1"/>
</dbReference>
<accession>A0ABS9JM23</accession>
<organism evidence="3 4">
    <name type="scientific">Streptomyces tricolor</name>
    <dbReference type="NCBI Taxonomy" id="68277"/>
    <lineage>
        <taxon>Bacteria</taxon>
        <taxon>Bacillati</taxon>
        <taxon>Actinomycetota</taxon>
        <taxon>Actinomycetes</taxon>
        <taxon>Kitasatosporales</taxon>
        <taxon>Streptomycetaceae</taxon>
        <taxon>Streptomyces</taxon>
        <taxon>Streptomyces violaceoruber group</taxon>
    </lineage>
</organism>
<evidence type="ECO:0000256" key="1">
    <source>
        <dbReference type="SAM" id="MobiDB-lite"/>
    </source>
</evidence>
<name>A0ABS9JM23_9ACTN</name>
<evidence type="ECO:0000313" key="4">
    <source>
        <dbReference type="Proteomes" id="UP001299012"/>
    </source>
</evidence>
<comment type="caution">
    <text evidence="3">The sequence shown here is derived from an EMBL/GenBank/DDBJ whole genome shotgun (WGS) entry which is preliminary data.</text>
</comment>
<evidence type="ECO:0000259" key="2">
    <source>
        <dbReference type="Pfam" id="PF23866"/>
    </source>
</evidence>
<reference evidence="3 4" key="1">
    <citation type="submission" date="2022-01" db="EMBL/GenBank/DDBJ databases">
        <title>Draft Genome Sequences of Seven Type Strains of the Genus Streptomyces.</title>
        <authorList>
            <person name="Aziz S."/>
            <person name="Coretto E."/>
            <person name="Chronakova A."/>
            <person name="Sproer C."/>
            <person name="Huber K."/>
            <person name="Nouioui I."/>
            <person name="Gross H."/>
        </authorList>
    </citation>
    <scope>NUCLEOTIDE SEQUENCE [LARGE SCALE GENOMIC DNA]</scope>
    <source>
        <strain evidence="3 4">DSM 41685</strain>
    </source>
</reference>
<gene>
    <name evidence="3" type="ORF">L0F81_25655</name>
</gene>
<evidence type="ECO:0000313" key="3">
    <source>
        <dbReference type="EMBL" id="MCG0066618.1"/>
    </source>
</evidence>
<keyword evidence="4" id="KW-1185">Reference proteome</keyword>
<dbReference type="EMBL" id="JAKKZF010000114">
    <property type="protein sequence ID" value="MCG0066618.1"/>
    <property type="molecule type" value="Genomic_DNA"/>
</dbReference>
<protein>
    <recommendedName>
        <fullName evidence="2">DUF7224 domain-containing protein</fullName>
    </recommendedName>
</protein>
<dbReference type="Pfam" id="PF23866">
    <property type="entry name" value="DUF7224"/>
    <property type="match status" value="1"/>
</dbReference>
<proteinExistence type="predicted"/>
<dbReference type="Proteomes" id="UP001299012">
    <property type="component" value="Unassembled WGS sequence"/>
</dbReference>
<feature type="region of interest" description="Disordered" evidence="1">
    <location>
        <begin position="241"/>
        <end position="267"/>
    </location>
</feature>